<evidence type="ECO:0000256" key="17">
    <source>
        <dbReference type="SAM" id="MobiDB-lite"/>
    </source>
</evidence>
<feature type="compositionally biased region" description="Basic and acidic residues" evidence="17">
    <location>
        <begin position="67"/>
        <end position="88"/>
    </location>
</feature>
<dbReference type="GO" id="GO:0051010">
    <property type="term" value="F:microtubule plus-end binding"/>
    <property type="evidence" value="ECO:0007669"/>
    <property type="project" value="TreeGrafter"/>
</dbReference>
<keyword evidence="9" id="KW-0493">Microtubule</keyword>
<dbReference type="FunCoup" id="A0A1V8SEF2">
    <property type="interactions" value="11"/>
</dbReference>
<dbReference type="Proteomes" id="UP000192596">
    <property type="component" value="Unassembled WGS sequence"/>
</dbReference>
<dbReference type="Pfam" id="PF08649">
    <property type="entry name" value="DASH_Dad1"/>
    <property type="match status" value="1"/>
</dbReference>
<comment type="similarity">
    <text evidence="4">Belongs to the DASH complex DAD1 family.</text>
</comment>
<dbReference type="InterPro" id="IPR013958">
    <property type="entry name" value="DASH_Dad1"/>
</dbReference>
<evidence type="ECO:0000256" key="11">
    <source>
        <dbReference type="ARBA" id="ARBA00022838"/>
    </source>
</evidence>
<evidence type="ECO:0000256" key="15">
    <source>
        <dbReference type="ARBA" id="ARBA00023328"/>
    </source>
</evidence>
<proteinExistence type="inferred from homology"/>
<feature type="region of interest" description="Disordered" evidence="17">
    <location>
        <begin position="66"/>
        <end position="88"/>
    </location>
</feature>
<keyword evidence="19" id="KW-1185">Reference proteome</keyword>
<evidence type="ECO:0000256" key="8">
    <source>
        <dbReference type="ARBA" id="ARBA00022618"/>
    </source>
</evidence>
<evidence type="ECO:0000256" key="6">
    <source>
        <dbReference type="ARBA" id="ARBA00022454"/>
    </source>
</evidence>
<evidence type="ECO:0000256" key="3">
    <source>
        <dbReference type="ARBA" id="ARBA00004629"/>
    </source>
</evidence>
<keyword evidence="10" id="KW-0498">Mitosis</keyword>
<dbReference type="STRING" id="1507870.A0A1V8SEF2"/>
<evidence type="ECO:0000256" key="12">
    <source>
        <dbReference type="ARBA" id="ARBA00023212"/>
    </source>
</evidence>
<evidence type="ECO:0000313" key="18">
    <source>
        <dbReference type="EMBL" id="OQN97330.1"/>
    </source>
</evidence>
<keyword evidence="7" id="KW-0963">Cytoplasm</keyword>
<evidence type="ECO:0000256" key="7">
    <source>
        <dbReference type="ARBA" id="ARBA00022490"/>
    </source>
</evidence>
<evidence type="ECO:0000256" key="10">
    <source>
        <dbReference type="ARBA" id="ARBA00022776"/>
    </source>
</evidence>
<accession>A0A1V8SEF2</accession>
<evidence type="ECO:0000256" key="5">
    <source>
        <dbReference type="ARBA" id="ARBA00020261"/>
    </source>
</evidence>
<comment type="subcellular location">
    <subcellularLocation>
        <location evidence="3">Chromosome</location>
        <location evidence="3">Centromere</location>
        <location evidence="3">Kinetochore</location>
    </subcellularLocation>
    <subcellularLocation>
        <location evidence="2">Cytoplasm</location>
        <location evidence="2">Cytoskeleton</location>
        <location evidence="2">Spindle</location>
    </subcellularLocation>
    <subcellularLocation>
        <location evidence="1">Nucleus</location>
    </subcellularLocation>
</comment>
<evidence type="ECO:0000256" key="2">
    <source>
        <dbReference type="ARBA" id="ARBA00004186"/>
    </source>
</evidence>
<dbReference type="OrthoDB" id="5566853at2759"/>
<evidence type="ECO:0000256" key="4">
    <source>
        <dbReference type="ARBA" id="ARBA00010146"/>
    </source>
</evidence>
<dbReference type="AlphaFoldDB" id="A0A1V8SEF2"/>
<comment type="caution">
    <text evidence="18">The sequence shown here is derived from an EMBL/GenBank/DDBJ whole genome shotgun (WGS) entry which is preliminary data.</text>
</comment>
<keyword evidence="15" id="KW-0137">Centromere</keyword>
<reference evidence="19" key="1">
    <citation type="submission" date="2017-03" db="EMBL/GenBank/DDBJ databases">
        <title>Genomes of endolithic fungi from Antarctica.</title>
        <authorList>
            <person name="Coleine C."/>
            <person name="Masonjones S."/>
            <person name="Stajich J.E."/>
        </authorList>
    </citation>
    <scope>NUCLEOTIDE SEQUENCE [LARGE SCALE GENOMIC DNA]</scope>
    <source>
        <strain evidence="19">CCFEE 5527</strain>
    </source>
</reference>
<evidence type="ECO:0000256" key="9">
    <source>
        <dbReference type="ARBA" id="ARBA00022701"/>
    </source>
</evidence>
<gene>
    <name evidence="18" type="ORF">B0A48_16394</name>
</gene>
<keyword evidence="12" id="KW-0206">Cytoskeleton</keyword>
<keyword evidence="13" id="KW-0539">Nucleus</keyword>
<dbReference type="InParanoid" id="A0A1V8SEF2"/>
<protein>
    <recommendedName>
        <fullName evidence="5">DASH complex subunit DAD1</fullName>
    </recommendedName>
    <alternativeName>
        <fullName evidence="16">Outer kinetochore protein DAD1</fullName>
    </alternativeName>
</protein>
<evidence type="ECO:0000256" key="1">
    <source>
        <dbReference type="ARBA" id="ARBA00004123"/>
    </source>
</evidence>
<evidence type="ECO:0000256" key="14">
    <source>
        <dbReference type="ARBA" id="ARBA00023306"/>
    </source>
</evidence>
<name>A0A1V8SEF2_9PEZI</name>
<dbReference type="PANTHER" id="PTHR28025:SF1">
    <property type="entry name" value="DASH COMPLEX SUBUNIT DAD1"/>
    <property type="match status" value="1"/>
</dbReference>
<dbReference type="PANTHER" id="PTHR28025">
    <property type="entry name" value="DASH COMPLEX SUBUNIT DAD1"/>
    <property type="match status" value="1"/>
</dbReference>
<dbReference type="GO" id="GO:0044732">
    <property type="term" value="C:mitotic spindle pole body"/>
    <property type="evidence" value="ECO:0007669"/>
    <property type="project" value="TreeGrafter"/>
</dbReference>
<dbReference type="GO" id="GO:0042729">
    <property type="term" value="C:DASH complex"/>
    <property type="evidence" value="ECO:0007669"/>
    <property type="project" value="InterPro"/>
</dbReference>
<evidence type="ECO:0000256" key="13">
    <source>
        <dbReference type="ARBA" id="ARBA00023242"/>
    </source>
</evidence>
<dbReference type="GO" id="GO:0005876">
    <property type="term" value="C:spindle microtubule"/>
    <property type="evidence" value="ECO:0007669"/>
    <property type="project" value="TreeGrafter"/>
</dbReference>
<sequence>MATTNGAPPEQSLFEQQREQLLGDVAASLENVLQNINKLNRSLEGVIAVGNEFGQVEGLWSQFENVMSKEPEPPREEAKEGTEVEKAP</sequence>
<organism evidence="18 19">
    <name type="scientific">Cryoendolithus antarcticus</name>
    <dbReference type="NCBI Taxonomy" id="1507870"/>
    <lineage>
        <taxon>Eukaryota</taxon>
        <taxon>Fungi</taxon>
        <taxon>Dikarya</taxon>
        <taxon>Ascomycota</taxon>
        <taxon>Pezizomycotina</taxon>
        <taxon>Dothideomycetes</taxon>
        <taxon>Dothideomycetidae</taxon>
        <taxon>Cladosporiales</taxon>
        <taxon>Cladosporiaceae</taxon>
        <taxon>Cryoendolithus</taxon>
    </lineage>
</organism>
<dbReference type="EMBL" id="NAJO01000055">
    <property type="protein sequence ID" value="OQN97330.1"/>
    <property type="molecule type" value="Genomic_DNA"/>
</dbReference>
<keyword evidence="11" id="KW-0995">Kinetochore</keyword>
<keyword evidence="6" id="KW-0158">Chromosome</keyword>
<keyword evidence="14" id="KW-0131">Cell cycle</keyword>
<dbReference type="GO" id="GO:0051301">
    <property type="term" value="P:cell division"/>
    <property type="evidence" value="ECO:0007669"/>
    <property type="project" value="UniProtKB-KW"/>
</dbReference>
<keyword evidence="8" id="KW-0132">Cell division</keyword>
<dbReference type="GO" id="GO:0072686">
    <property type="term" value="C:mitotic spindle"/>
    <property type="evidence" value="ECO:0007669"/>
    <property type="project" value="InterPro"/>
</dbReference>
<evidence type="ECO:0000256" key="16">
    <source>
        <dbReference type="ARBA" id="ARBA00030566"/>
    </source>
</evidence>
<evidence type="ECO:0000313" key="19">
    <source>
        <dbReference type="Proteomes" id="UP000192596"/>
    </source>
</evidence>